<accession>A0AAN8PW18</accession>
<dbReference type="Proteomes" id="UP001347796">
    <property type="component" value="Unassembled WGS sequence"/>
</dbReference>
<dbReference type="GO" id="GO:0007099">
    <property type="term" value="P:centriole replication"/>
    <property type="evidence" value="ECO:0007669"/>
    <property type="project" value="TreeGrafter"/>
</dbReference>
<proteinExistence type="predicted"/>
<keyword evidence="4" id="KW-1185">Reference proteome</keyword>
<evidence type="ECO:0000259" key="2">
    <source>
        <dbReference type="Pfam" id="PF14726"/>
    </source>
</evidence>
<dbReference type="InterPro" id="IPR016024">
    <property type="entry name" value="ARM-type_fold"/>
</dbReference>
<dbReference type="PANTHER" id="PTHR31691">
    <property type="entry name" value="ROTATIN"/>
    <property type="match status" value="1"/>
</dbReference>
<feature type="domain" description="Rotatin N-terminal" evidence="2">
    <location>
        <begin position="25"/>
        <end position="120"/>
    </location>
</feature>
<sequence length="2214" mass="249482">MATKTLRQDVDFQGLFRKLGHNLEEIRVRALENILSKLNHNLICEADLIHERHLFIRLLEWFNFSKAPQQEQVLNFLKSLSQHTSAAEIIQDVGGVEFLSNLRINAALNLQPIIDQILENTLRLPTASVDQHAPECIYHRPVTEHNITQQSNQSGDDSRSHQSTLTGTTTTQGSSMVNTDKIDILEDPVPRYFTETTEPTTTSNPPPFGFRLTAFPWLALTPTDRHVLESTNRSLQSRDPKMLVSACEFLGDVVFQDFPSEIFLQRPQITKSLWSLLLPSKEKNYDLSAQAADTLTDLTRCLRSRIHFYQDPALYTPNQDFSSASPTSYSIGEGSNQSGNSTDSRPSVVGWNDTRHRGDGRDGDTSSSRASSLVLDGDRSREETDFNECSSLQHHQIYIPQFCLNTMLKSLPLLQTKDETTAVKIFNLLHQVVAIFTEIMGDIWSDSSEMTRDTMDKLQDCLVNISTLLEFHGHQESRSNEADITRHRLIYIGVCNLFVKIIILIPRNKCVSVVPERLIVSICRVVFDESLAGSYGYIRTTLLPYLQELDTQSHHKYYSTSRICQAMKKTCQFVKAVKNGGHLPEDIITMATDALPSMPYHQYLPMVTEFIKFVANHVGSRLLPDKNILSSVRKLLLRFLSHPLNNVREFTYKAVLHHIQAVLNVKEAADPRSRSCLQACFLLDSDILYELVVFGLNDSEKEISVVCTELIHHVLNSRYLMIEDMWPTLIQALYRSFPVIQSYCDMSTKLGQKIWSMLDPKSSTELISLQDKLRGCLRLLFSHDLQVRTRVLERISWFLANEEESDKKIPVFSDLDVNNLCDTLIVKNVRNVEEDIGRSVFQMNSLKQVYDIFNGSSVDPTVKKSAAEQLAIMLHDTNLHTAFRETGGLEVILDILRKSVYKTTDAQTGVPNYLPACISILRYILHHDYNLRHNLAHDPQIYYTLLRVALLYMNDDKTHYDISHILTLLLFDEISKFDVGNSKSGTTFTLPAVVAKRYKLPFKPSCHHDISPHAVTITPDPDPLTSGEAMEMLRISWNLSWNDGMEQLLDLIKLDKKQTDSVQEFSSTLKLTSVDRYILETSCLKSQLQNGVFAISNGTSHRAVIVALDRLLTYITIGHGSSSVGILHEMEWWTVLTRFLEVTPSSAADEELLFKILDFITFLLKLTNCIPDNILQWIGERLYQASGPLIGLLSRSSASDSSNIEEQVVQMRRLLDKTLLRFISVFNSKLPYQLTRRLSLHQMRGDLVKELFQRLNVTDAPHFYNLASLEGTLTSLMHVTARPGWSEECSSLDPHNLTAQVLNCLLEVVSAFHIGRGGTLMSYMGKGVTKAATLCLRHLAFEMPKISEKDDWQKNWLYSRQGADAVGEPGLNWMLTLWAYRDPEVRAAGLGIAMSLMSTEAGRIMMTSNCKHIPGGIWGAAFTILLNQSECSIVRQQAAMLLINLTSQTMPSGNLEGGQTMWQGPVVTDEEFQMTLVGLPALLALLHHSQFYQQMVVLLSNFYPYASVQTVSVDMETQLPTNESEVSSSAGSTTGTFTPFSFATSQHFSHRSQHLSIGTISSPESTRSYGQGETTSTISPEFGDYVAEHSVVTPCLVTGVTKLLRNIVILAPKDTFECLKRDSFIQIFLSMLDISIVQALCKDLQNGTTCNQTELVLRDLILMYDGIVDLFRVCIVYDTPIRSDILNCLEPLQAIASLLLLECEGSTDIYTCCCKLWRTIFTFFTNLLQIQGSTTLHSLTSVFTKLWPAITDSCMGIIQVHQTQDLYITCLTFLAVLFCEEGKRFYRSAESDEITLTELLDQTSKSKKFTKETSLQSSGSRLCKVLISSYELNSTKPKDSNQLSERTLIINVLKSLLVICQSAKQTALDDGLAETLIENIKQSHSKLSFESVQPSKNTIRKKEDPIIQELVMTYDLLRNFMCQNSDVKTACYHSGLSSVCHKLWAWCQVEPSLMSAMLNLLTTYTAQCSTATSSLAYTSPTGISSAIPGKSPLSSNSLVHSIIKLANRELEKDVSAIIKTIFSLLCNIVMSAEGRNIMWKCNMLSEFTQLNPQKSKKQKPKHKQYLDVLWLDLLVNLSFTTEGQQIMFKVNGAIDLLLDFVEHGNQKCSELSLLILRNLCCHTSNKPKLLANEKLIPYILKIIENGGGKNQRVGTSALWALIYNNQKAKVLMKNANILPKLQESLYNAMNKEQRTSIDEQYSEELKWVIGSLIE</sequence>
<dbReference type="GO" id="GO:0005814">
    <property type="term" value="C:centriole"/>
    <property type="evidence" value="ECO:0007669"/>
    <property type="project" value="TreeGrafter"/>
</dbReference>
<feature type="region of interest" description="Disordered" evidence="1">
    <location>
        <begin position="148"/>
        <end position="180"/>
    </location>
</feature>
<evidence type="ECO:0000313" key="4">
    <source>
        <dbReference type="Proteomes" id="UP001347796"/>
    </source>
</evidence>
<dbReference type="PANTHER" id="PTHR31691:SF1">
    <property type="entry name" value="ROTATIN"/>
    <property type="match status" value="1"/>
</dbReference>
<dbReference type="GO" id="GO:0005813">
    <property type="term" value="C:centrosome"/>
    <property type="evidence" value="ECO:0007669"/>
    <property type="project" value="InterPro"/>
</dbReference>
<evidence type="ECO:0000313" key="3">
    <source>
        <dbReference type="EMBL" id="KAK6185938.1"/>
    </source>
</evidence>
<dbReference type="InterPro" id="IPR029249">
    <property type="entry name" value="Rotatin_N"/>
</dbReference>
<dbReference type="EMBL" id="JAZGQO010000006">
    <property type="protein sequence ID" value="KAK6185938.1"/>
    <property type="molecule type" value="Genomic_DNA"/>
</dbReference>
<dbReference type="GO" id="GO:0032053">
    <property type="term" value="P:ciliary basal body organization"/>
    <property type="evidence" value="ECO:0007669"/>
    <property type="project" value="TreeGrafter"/>
</dbReference>
<dbReference type="InterPro" id="IPR030791">
    <property type="entry name" value="Rotatin"/>
</dbReference>
<reference evidence="3 4" key="1">
    <citation type="submission" date="2024-01" db="EMBL/GenBank/DDBJ databases">
        <title>The genome of the rayed Mediterranean limpet Patella caerulea (Linnaeus, 1758).</title>
        <authorList>
            <person name="Anh-Thu Weber A."/>
            <person name="Halstead-Nussloch G."/>
        </authorList>
    </citation>
    <scope>NUCLEOTIDE SEQUENCE [LARGE SCALE GENOMIC DNA]</scope>
    <source>
        <strain evidence="3">AATW-2023a</strain>
        <tissue evidence="3">Whole specimen</tissue>
    </source>
</reference>
<gene>
    <name evidence="3" type="ORF">SNE40_008066</name>
</gene>
<feature type="compositionally biased region" description="Basic and acidic residues" evidence="1">
    <location>
        <begin position="353"/>
        <end position="364"/>
    </location>
</feature>
<feature type="region of interest" description="Disordered" evidence="1">
    <location>
        <begin position="319"/>
        <end position="379"/>
    </location>
</feature>
<dbReference type="InterPro" id="IPR011989">
    <property type="entry name" value="ARM-like"/>
</dbReference>
<name>A0AAN8PW18_PATCE</name>
<dbReference type="SUPFAM" id="SSF48371">
    <property type="entry name" value="ARM repeat"/>
    <property type="match status" value="2"/>
</dbReference>
<dbReference type="GO" id="GO:0010457">
    <property type="term" value="P:centriole-centriole cohesion"/>
    <property type="evidence" value="ECO:0007669"/>
    <property type="project" value="TreeGrafter"/>
</dbReference>
<evidence type="ECO:0000256" key="1">
    <source>
        <dbReference type="SAM" id="MobiDB-lite"/>
    </source>
</evidence>
<dbReference type="Gene3D" id="1.25.10.10">
    <property type="entry name" value="Leucine-rich Repeat Variant"/>
    <property type="match status" value="1"/>
</dbReference>
<feature type="compositionally biased region" description="Polar residues" evidence="1">
    <location>
        <begin position="319"/>
        <end position="345"/>
    </location>
</feature>
<dbReference type="GO" id="GO:0036064">
    <property type="term" value="C:ciliary basal body"/>
    <property type="evidence" value="ECO:0007669"/>
    <property type="project" value="InterPro"/>
</dbReference>
<dbReference type="Pfam" id="PF14726">
    <property type="entry name" value="RTTN_N"/>
    <property type="match status" value="1"/>
</dbReference>
<protein>
    <recommendedName>
        <fullName evidence="2">Rotatin N-terminal domain-containing protein</fullName>
    </recommendedName>
</protein>
<comment type="caution">
    <text evidence="3">The sequence shown here is derived from an EMBL/GenBank/DDBJ whole genome shotgun (WGS) entry which is preliminary data.</text>
</comment>
<feature type="compositionally biased region" description="Low complexity" evidence="1">
    <location>
        <begin position="162"/>
        <end position="175"/>
    </location>
</feature>
<organism evidence="3 4">
    <name type="scientific">Patella caerulea</name>
    <name type="common">Rayed Mediterranean limpet</name>
    <dbReference type="NCBI Taxonomy" id="87958"/>
    <lineage>
        <taxon>Eukaryota</taxon>
        <taxon>Metazoa</taxon>
        <taxon>Spiralia</taxon>
        <taxon>Lophotrochozoa</taxon>
        <taxon>Mollusca</taxon>
        <taxon>Gastropoda</taxon>
        <taxon>Patellogastropoda</taxon>
        <taxon>Patelloidea</taxon>
        <taxon>Patellidae</taxon>
        <taxon>Patella</taxon>
    </lineage>
</organism>